<dbReference type="InterPro" id="IPR006578">
    <property type="entry name" value="MADF-dom"/>
</dbReference>
<dbReference type="AlphaFoldDB" id="A0A194R4X1"/>
<evidence type="ECO:0000259" key="2">
    <source>
        <dbReference type="PROSITE" id="PS51029"/>
    </source>
</evidence>
<evidence type="ECO:0000256" key="1">
    <source>
        <dbReference type="SAM" id="MobiDB-lite"/>
    </source>
</evidence>
<keyword evidence="4" id="KW-1185">Reference proteome</keyword>
<dbReference type="PANTHER" id="PTHR21505">
    <property type="entry name" value="MADF DOMAIN-CONTAINING PROTEIN-RELATED"/>
    <property type="match status" value="1"/>
</dbReference>
<dbReference type="PROSITE" id="PS51029">
    <property type="entry name" value="MADF"/>
    <property type="match status" value="1"/>
</dbReference>
<accession>A0A194R4X1</accession>
<dbReference type="EMBL" id="KQ460685">
    <property type="protein sequence ID" value="KPJ12853.1"/>
    <property type="molecule type" value="Genomic_DNA"/>
</dbReference>
<feature type="region of interest" description="Disordered" evidence="1">
    <location>
        <begin position="133"/>
        <end position="200"/>
    </location>
</feature>
<proteinExistence type="predicted"/>
<feature type="domain" description="MADF" evidence="2">
    <location>
        <begin position="10"/>
        <end position="105"/>
    </location>
</feature>
<dbReference type="SMART" id="SM00595">
    <property type="entry name" value="MADF"/>
    <property type="match status" value="1"/>
</dbReference>
<dbReference type="InParanoid" id="A0A194R4X1"/>
<organism evidence="3 4">
    <name type="scientific">Papilio machaon</name>
    <name type="common">Old World swallowtail butterfly</name>
    <dbReference type="NCBI Taxonomy" id="76193"/>
    <lineage>
        <taxon>Eukaryota</taxon>
        <taxon>Metazoa</taxon>
        <taxon>Ecdysozoa</taxon>
        <taxon>Arthropoda</taxon>
        <taxon>Hexapoda</taxon>
        <taxon>Insecta</taxon>
        <taxon>Pterygota</taxon>
        <taxon>Neoptera</taxon>
        <taxon>Endopterygota</taxon>
        <taxon>Lepidoptera</taxon>
        <taxon>Glossata</taxon>
        <taxon>Ditrysia</taxon>
        <taxon>Papilionoidea</taxon>
        <taxon>Papilionidae</taxon>
        <taxon>Papilioninae</taxon>
        <taxon>Papilio</taxon>
    </lineage>
</organism>
<dbReference type="Pfam" id="PF10545">
    <property type="entry name" value="MADF_DNA_bdg"/>
    <property type="match status" value="1"/>
</dbReference>
<protein>
    <recommendedName>
        <fullName evidence="2">MADF domain-containing protein</fullName>
    </recommendedName>
</protein>
<evidence type="ECO:0000313" key="3">
    <source>
        <dbReference type="EMBL" id="KPJ12853.1"/>
    </source>
</evidence>
<reference evidence="3 4" key="1">
    <citation type="journal article" date="2015" name="Nat. Commun.">
        <title>Outbred genome sequencing and CRISPR/Cas9 gene editing in butterflies.</title>
        <authorList>
            <person name="Li X."/>
            <person name="Fan D."/>
            <person name="Zhang W."/>
            <person name="Liu G."/>
            <person name="Zhang L."/>
            <person name="Zhao L."/>
            <person name="Fang X."/>
            <person name="Chen L."/>
            <person name="Dong Y."/>
            <person name="Chen Y."/>
            <person name="Ding Y."/>
            <person name="Zhao R."/>
            <person name="Feng M."/>
            <person name="Zhu Y."/>
            <person name="Feng Y."/>
            <person name="Jiang X."/>
            <person name="Zhu D."/>
            <person name="Xiang H."/>
            <person name="Feng X."/>
            <person name="Li S."/>
            <person name="Wang J."/>
            <person name="Zhang G."/>
            <person name="Kronforst M.R."/>
            <person name="Wang W."/>
        </authorList>
    </citation>
    <scope>NUCLEOTIDE SEQUENCE [LARGE SCALE GENOMIC DNA]</scope>
    <source>
        <strain evidence="3">Ya'a_city_454_Pm</strain>
        <tissue evidence="3">Whole body</tissue>
    </source>
</reference>
<name>A0A194R4X1_PAPMA</name>
<gene>
    <name evidence="3" type="ORF">RR48_10483</name>
</gene>
<dbReference type="PANTHER" id="PTHR21505:SF8">
    <property type="entry name" value="DPT-YFP REPRESSOR BY OVEREXPRESSION, ISOFORM D-RELATED"/>
    <property type="match status" value="1"/>
</dbReference>
<sequence>MRWNEAVTLEFVKIYLKHECLWNPSHPDYKIKYERDKAYADIASEFQLSTMKSLSIPEIKIKIKNLRTTYLQQVHKIIQSSTPDCIYEPSLIWFHEMDQYMKNIPTNRHSALYNTTQETSVADSSCQIWVDQDLPNDNTEESDTNPLNPSTDTEYDSTKPGISLHVKKETDYSSQSFNKVKKKKTKRQSSEQHYSTDSTSDSVALEDEFDIYGKYIASQLRNMDLQKALQLQLEINNLDHISESNKSWITNNLDQTYDGNIDHFTSDFESNSKCNITKLNGRVKNLSKKKRKKLKLISSNICDSDASFTTREDEFDLYGRYIASQLRQMDIKKAVQLQLEIQSLMSEARITDLMNDI</sequence>
<dbReference type="Proteomes" id="UP000053240">
    <property type="component" value="Unassembled WGS sequence"/>
</dbReference>
<evidence type="ECO:0000313" key="4">
    <source>
        <dbReference type="Proteomes" id="UP000053240"/>
    </source>
</evidence>